<feature type="transmembrane region" description="Helical" evidence="2">
    <location>
        <begin position="297"/>
        <end position="315"/>
    </location>
</feature>
<keyword evidence="2" id="KW-0812">Transmembrane</keyword>
<name>A0A7W3PAX4_9ACTN</name>
<sequence length="321" mass="33921">MADRILGVLAAVPFLLGTVSSSGTQGTTAFTFADPEIIESSALVVQDGLFLTTNDSGDSGRVFAVDPATGRTVGVTHWSEDPVDVEALAPAGPGHVWVGDIGDNGEGRDSVRITRVPVGAADATVHEPAYELVYPDRAHNAETLLSDPRTGRVYVATKDVFGGRLYAVPRHLSATSPNRLRAVGDVLPIATDGAFFPDGRHLVLRDYSMAVVYAFPSMEKVGEFRLPVQDQGEGIAVDARGTLFVSSEGQHEPVLRVSLPAEVRDALTPPSAATPPPSPSPGVPDRSIGIQVDDRPVWPWLLTGGIGVAALVVLLRSLRPR</sequence>
<dbReference type="Proteomes" id="UP000580910">
    <property type="component" value="Unassembled WGS sequence"/>
</dbReference>
<keyword evidence="2" id="KW-0472">Membrane</keyword>
<dbReference type="RefSeq" id="WP_182540864.1">
    <property type="nucleotide sequence ID" value="NZ_JACGXA010000001.1"/>
</dbReference>
<dbReference type="EMBL" id="JACGXA010000001">
    <property type="protein sequence ID" value="MBA8805048.1"/>
    <property type="molecule type" value="Genomic_DNA"/>
</dbReference>
<keyword evidence="4" id="KW-1185">Reference proteome</keyword>
<feature type="compositionally biased region" description="Pro residues" evidence="1">
    <location>
        <begin position="272"/>
        <end position="282"/>
    </location>
</feature>
<dbReference type="SUPFAM" id="SSF50998">
    <property type="entry name" value="Quinoprotein alcohol dehydrogenase-like"/>
    <property type="match status" value="1"/>
</dbReference>
<reference evidence="3 4" key="1">
    <citation type="submission" date="2020-07" db="EMBL/GenBank/DDBJ databases">
        <title>Sequencing the genomes of 1000 actinobacteria strains.</title>
        <authorList>
            <person name="Klenk H.-P."/>
        </authorList>
    </citation>
    <scope>NUCLEOTIDE SEQUENCE [LARGE SCALE GENOMIC DNA]</scope>
    <source>
        <strain evidence="3 4">DSM 21349</strain>
    </source>
</reference>
<feature type="region of interest" description="Disordered" evidence="1">
    <location>
        <begin position="267"/>
        <end position="288"/>
    </location>
</feature>
<dbReference type="InterPro" id="IPR015943">
    <property type="entry name" value="WD40/YVTN_repeat-like_dom_sf"/>
</dbReference>
<comment type="caution">
    <text evidence="3">The sequence shown here is derived from an EMBL/GenBank/DDBJ whole genome shotgun (WGS) entry which is preliminary data.</text>
</comment>
<proteinExistence type="predicted"/>
<gene>
    <name evidence="3" type="ORF">FB382_003339</name>
</gene>
<dbReference type="AlphaFoldDB" id="A0A7W3PAX4"/>
<dbReference type="InterPro" id="IPR011047">
    <property type="entry name" value="Quinoprotein_ADH-like_sf"/>
</dbReference>
<evidence type="ECO:0000256" key="2">
    <source>
        <dbReference type="SAM" id="Phobius"/>
    </source>
</evidence>
<organism evidence="3 4">
    <name type="scientific">Nocardioides ginsengisegetis</name>
    <dbReference type="NCBI Taxonomy" id="661491"/>
    <lineage>
        <taxon>Bacteria</taxon>
        <taxon>Bacillati</taxon>
        <taxon>Actinomycetota</taxon>
        <taxon>Actinomycetes</taxon>
        <taxon>Propionibacteriales</taxon>
        <taxon>Nocardioidaceae</taxon>
        <taxon>Nocardioides</taxon>
    </lineage>
</organism>
<evidence type="ECO:0000313" key="4">
    <source>
        <dbReference type="Proteomes" id="UP000580910"/>
    </source>
</evidence>
<accession>A0A7W3PAX4</accession>
<evidence type="ECO:0000313" key="3">
    <source>
        <dbReference type="EMBL" id="MBA8805048.1"/>
    </source>
</evidence>
<dbReference type="Gene3D" id="2.130.10.10">
    <property type="entry name" value="YVTN repeat-like/Quinoprotein amine dehydrogenase"/>
    <property type="match status" value="1"/>
</dbReference>
<protein>
    <submittedName>
        <fullName evidence="3">Sugar lactone lactonase YvrE</fullName>
    </submittedName>
</protein>
<keyword evidence="2" id="KW-1133">Transmembrane helix</keyword>
<evidence type="ECO:0000256" key="1">
    <source>
        <dbReference type="SAM" id="MobiDB-lite"/>
    </source>
</evidence>